<accession>A0A5J4G019</accession>
<dbReference type="AlphaFoldDB" id="A0A5J4G019"/>
<evidence type="ECO:0000313" key="3">
    <source>
        <dbReference type="EMBL" id="GEQ86824.1"/>
    </source>
</evidence>
<name>A0A5J4G019_9FLAO</name>
<feature type="region of interest" description="Disordered" evidence="1">
    <location>
        <begin position="33"/>
        <end position="56"/>
    </location>
</feature>
<proteinExistence type="predicted"/>
<protein>
    <submittedName>
        <fullName evidence="3">Uncharacterized protein</fullName>
    </submittedName>
</protein>
<sequence>MEYFDGIHPAILILGGMALLAGLYFWNKKNTQTNSDRRKRSFKERYNERKRENEKR</sequence>
<keyword evidence="2" id="KW-0812">Transmembrane</keyword>
<gene>
    <name evidence="3" type="ORF">ULMS_23320</name>
</gene>
<reference evidence="3 4" key="1">
    <citation type="submission" date="2019-08" db="EMBL/GenBank/DDBJ databases">
        <title>Ulvibacter marinistellae sp. nov., isolated from a starfish, Patiria pectinifera.</title>
        <authorList>
            <person name="Kawano K."/>
            <person name="Ushijima N."/>
            <person name="Kihara M."/>
            <person name="Itoh H."/>
        </authorList>
    </citation>
    <scope>NUCLEOTIDE SEQUENCE [LARGE SCALE GENOMIC DNA]</scope>
    <source>
        <strain evidence="3 4">KK4</strain>
    </source>
</reference>
<keyword evidence="2" id="KW-1133">Transmembrane helix</keyword>
<evidence type="ECO:0000256" key="2">
    <source>
        <dbReference type="SAM" id="Phobius"/>
    </source>
</evidence>
<organism evidence="3 4">
    <name type="scientific">Patiriisocius marinistellae</name>
    <dbReference type="NCBI Taxonomy" id="2494560"/>
    <lineage>
        <taxon>Bacteria</taxon>
        <taxon>Pseudomonadati</taxon>
        <taxon>Bacteroidota</taxon>
        <taxon>Flavobacteriia</taxon>
        <taxon>Flavobacteriales</taxon>
        <taxon>Flavobacteriaceae</taxon>
        <taxon>Patiriisocius</taxon>
    </lineage>
</organism>
<dbReference type="EMBL" id="BKCF01000004">
    <property type="protein sequence ID" value="GEQ86824.1"/>
    <property type="molecule type" value="Genomic_DNA"/>
</dbReference>
<dbReference type="Proteomes" id="UP000326994">
    <property type="component" value="Unassembled WGS sequence"/>
</dbReference>
<dbReference type="RefSeq" id="WP_172966881.1">
    <property type="nucleotide sequence ID" value="NZ_BKCF01000004.1"/>
</dbReference>
<feature type="compositionally biased region" description="Basic and acidic residues" evidence="1">
    <location>
        <begin position="43"/>
        <end position="56"/>
    </location>
</feature>
<comment type="caution">
    <text evidence="3">The sequence shown here is derived from an EMBL/GenBank/DDBJ whole genome shotgun (WGS) entry which is preliminary data.</text>
</comment>
<evidence type="ECO:0000313" key="4">
    <source>
        <dbReference type="Proteomes" id="UP000326994"/>
    </source>
</evidence>
<keyword evidence="4" id="KW-1185">Reference proteome</keyword>
<feature type="transmembrane region" description="Helical" evidence="2">
    <location>
        <begin position="6"/>
        <end position="26"/>
    </location>
</feature>
<evidence type="ECO:0000256" key="1">
    <source>
        <dbReference type="SAM" id="MobiDB-lite"/>
    </source>
</evidence>
<keyword evidence="2" id="KW-0472">Membrane</keyword>